<dbReference type="AlphaFoldDB" id="A0A1F5SIP5"/>
<sequence>MTDPISDMLTRIRNAALIGKPEVLVPMSKIKHEIAKLLKKEGLILDEEIVKTKSRKNKASQFDEIKLVLKYKKSGRSAITSLKRISKPGLKVYAKKTELPRVLNNLGIAIISTPEGLMTNKEARKKGLGGEVLCEIY</sequence>
<protein>
    <recommendedName>
        <fullName evidence="4 5">Small ribosomal subunit protein uS8</fullName>
    </recommendedName>
</protein>
<dbReference type="PROSITE" id="PS00053">
    <property type="entry name" value="RIBOSOMAL_S8"/>
    <property type="match status" value="1"/>
</dbReference>
<dbReference type="GO" id="GO:0003735">
    <property type="term" value="F:structural constituent of ribosome"/>
    <property type="evidence" value="ECO:0007669"/>
    <property type="project" value="InterPro"/>
</dbReference>
<reference evidence="7 8" key="1">
    <citation type="journal article" date="2016" name="Nat. Commun.">
        <title>Thousands of microbial genomes shed light on interconnected biogeochemical processes in an aquifer system.</title>
        <authorList>
            <person name="Anantharaman K."/>
            <person name="Brown C.T."/>
            <person name="Hug L.A."/>
            <person name="Sharon I."/>
            <person name="Castelle C.J."/>
            <person name="Probst A.J."/>
            <person name="Thomas B.C."/>
            <person name="Singh A."/>
            <person name="Wilkins M.J."/>
            <person name="Karaoz U."/>
            <person name="Brodie E.L."/>
            <person name="Williams K.H."/>
            <person name="Hubbard S.S."/>
            <person name="Banfield J.F."/>
        </authorList>
    </citation>
    <scope>NUCLEOTIDE SEQUENCE [LARGE SCALE GENOMIC DNA]</scope>
</reference>
<dbReference type="InterPro" id="IPR047863">
    <property type="entry name" value="Ribosomal_uS8_CS"/>
</dbReference>
<dbReference type="GO" id="GO:0019843">
    <property type="term" value="F:rRNA binding"/>
    <property type="evidence" value="ECO:0007669"/>
    <property type="project" value="UniProtKB-UniRule"/>
</dbReference>
<comment type="function">
    <text evidence="5">One of the primary rRNA binding proteins, it binds directly to 16S rRNA central domain where it helps coordinate assembly of the platform of the 30S subunit.</text>
</comment>
<evidence type="ECO:0000256" key="4">
    <source>
        <dbReference type="ARBA" id="ARBA00035258"/>
    </source>
</evidence>
<dbReference type="NCBIfam" id="NF001109">
    <property type="entry name" value="PRK00136.1"/>
    <property type="match status" value="1"/>
</dbReference>
<keyword evidence="5" id="KW-0694">RNA-binding</keyword>
<keyword evidence="5" id="KW-0699">rRNA-binding</keyword>
<dbReference type="GO" id="GO:0006412">
    <property type="term" value="P:translation"/>
    <property type="evidence" value="ECO:0007669"/>
    <property type="project" value="UniProtKB-UniRule"/>
</dbReference>
<dbReference type="PANTHER" id="PTHR11758">
    <property type="entry name" value="40S RIBOSOMAL PROTEIN S15A"/>
    <property type="match status" value="1"/>
</dbReference>
<comment type="similarity">
    <text evidence="1 5 6">Belongs to the universal ribosomal protein uS8 family.</text>
</comment>
<dbReference type="FunFam" id="3.30.1490.10:FF:000001">
    <property type="entry name" value="30S ribosomal protein S8"/>
    <property type="match status" value="1"/>
</dbReference>
<dbReference type="GO" id="GO:1990904">
    <property type="term" value="C:ribonucleoprotein complex"/>
    <property type="evidence" value="ECO:0007669"/>
    <property type="project" value="UniProtKB-KW"/>
</dbReference>
<dbReference type="Gene3D" id="3.30.1490.10">
    <property type="match status" value="1"/>
</dbReference>
<dbReference type="InterPro" id="IPR035987">
    <property type="entry name" value="Ribosomal_uS8_sf"/>
</dbReference>
<evidence type="ECO:0000256" key="3">
    <source>
        <dbReference type="ARBA" id="ARBA00023274"/>
    </source>
</evidence>
<accession>A0A1F5SIP5</accession>
<evidence type="ECO:0000256" key="1">
    <source>
        <dbReference type="ARBA" id="ARBA00006471"/>
    </source>
</evidence>
<name>A0A1F5SIP5_9BACT</name>
<keyword evidence="2 5" id="KW-0689">Ribosomal protein</keyword>
<gene>
    <name evidence="5" type="primary">rpsH</name>
    <name evidence="7" type="ORF">A2227_03560</name>
</gene>
<comment type="caution">
    <text evidence="7">The sequence shown here is derived from an EMBL/GenBank/DDBJ whole genome shotgun (WGS) entry which is preliminary data.</text>
</comment>
<dbReference type="GO" id="GO:0005840">
    <property type="term" value="C:ribosome"/>
    <property type="evidence" value="ECO:0007669"/>
    <property type="project" value="UniProtKB-KW"/>
</dbReference>
<dbReference type="STRING" id="1797994.A2227_03560"/>
<keyword evidence="3 5" id="KW-0687">Ribonucleoprotein</keyword>
<dbReference type="EMBL" id="MFGB01000016">
    <property type="protein sequence ID" value="OGF26333.1"/>
    <property type="molecule type" value="Genomic_DNA"/>
</dbReference>
<dbReference type="HAMAP" id="MF_01302_B">
    <property type="entry name" value="Ribosomal_uS8_B"/>
    <property type="match status" value="1"/>
</dbReference>
<comment type="subunit">
    <text evidence="5">Part of the 30S ribosomal subunit. Contacts proteins S5 and S12.</text>
</comment>
<dbReference type="InterPro" id="IPR000630">
    <property type="entry name" value="Ribosomal_uS8"/>
</dbReference>
<evidence type="ECO:0000256" key="2">
    <source>
        <dbReference type="ARBA" id="ARBA00022980"/>
    </source>
</evidence>
<evidence type="ECO:0000313" key="8">
    <source>
        <dbReference type="Proteomes" id="UP000178367"/>
    </source>
</evidence>
<dbReference type="SUPFAM" id="SSF56047">
    <property type="entry name" value="Ribosomal protein S8"/>
    <property type="match status" value="1"/>
</dbReference>
<evidence type="ECO:0000256" key="5">
    <source>
        <dbReference type="HAMAP-Rule" id="MF_01302"/>
    </source>
</evidence>
<organism evidence="7 8">
    <name type="scientific">Candidatus Falkowbacteria bacterium RIFOXYA2_FULL_47_19</name>
    <dbReference type="NCBI Taxonomy" id="1797994"/>
    <lineage>
        <taxon>Bacteria</taxon>
        <taxon>Candidatus Falkowiibacteriota</taxon>
    </lineage>
</organism>
<evidence type="ECO:0000256" key="6">
    <source>
        <dbReference type="RuleBase" id="RU003660"/>
    </source>
</evidence>
<proteinExistence type="inferred from homology"/>
<dbReference type="GO" id="GO:0005737">
    <property type="term" value="C:cytoplasm"/>
    <property type="evidence" value="ECO:0007669"/>
    <property type="project" value="UniProtKB-ARBA"/>
</dbReference>
<evidence type="ECO:0000313" key="7">
    <source>
        <dbReference type="EMBL" id="OGF26333.1"/>
    </source>
</evidence>
<dbReference type="Proteomes" id="UP000178367">
    <property type="component" value="Unassembled WGS sequence"/>
</dbReference>
<dbReference type="Gene3D" id="3.30.1370.30">
    <property type="match status" value="1"/>
</dbReference>
<dbReference type="Pfam" id="PF00410">
    <property type="entry name" value="Ribosomal_S8"/>
    <property type="match status" value="1"/>
</dbReference>